<evidence type="ECO:0000313" key="2">
    <source>
        <dbReference type="EMBL" id="KFJ02980.1"/>
    </source>
</evidence>
<organism evidence="2 3">
    <name type="scientific">Bifidobacterium subtile</name>
    <dbReference type="NCBI Taxonomy" id="77635"/>
    <lineage>
        <taxon>Bacteria</taxon>
        <taxon>Bacillati</taxon>
        <taxon>Actinomycetota</taxon>
        <taxon>Actinomycetes</taxon>
        <taxon>Bifidobacteriales</taxon>
        <taxon>Bifidobacteriaceae</taxon>
        <taxon>Bifidobacterium</taxon>
    </lineage>
</organism>
<name>A0A087E5C9_9BIFI</name>
<keyword evidence="1" id="KW-0812">Transmembrane</keyword>
<keyword evidence="3" id="KW-1185">Reference proteome</keyword>
<gene>
    <name evidence="2" type="ORF">BISU_0907</name>
</gene>
<comment type="caution">
    <text evidence="2">The sequence shown here is derived from an EMBL/GenBank/DDBJ whole genome shotgun (WGS) entry which is preliminary data.</text>
</comment>
<dbReference type="PANTHER" id="PTHR37309">
    <property type="entry name" value="SLR0284 PROTEIN"/>
    <property type="match status" value="1"/>
</dbReference>
<dbReference type="STRING" id="77635.BISU_0907"/>
<keyword evidence="1" id="KW-0472">Membrane</keyword>
<evidence type="ECO:0000256" key="1">
    <source>
        <dbReference type="SAM" id="Phobius"/>
    </source>
</evidence>
<dbReference type="Proteomes" id="UP000029055">
    <property type="component" value="Unassembled WGS sequence"/>
</dbReference>
<accession>A0A087E5C9</accession>
<dbReference type="EMBL" id="JGZR01000007">
    <property type="protein sequence ID" value="KFJ02980.1"/>
    <property type="molecule type" value="Genomic_DNA"/>
</dbReference>
<feature type="transmembrane region" description="Helical" evidence="1">
    <location>
        <begin position="47"/>
        <end position="68"/>
    </location>
</feature>
<proteinExistence type="predicted"/>
<protein>
    <submittedName>
        <fullName evidence="2">Membrane protein</fullName>
    </submittedName>
</protein>
<sequence>MTIAVAITVLILPGMHAIGDPPIFGFAAFALFMALINASIKPIVHMLALPFSILSLGLFALIINWLFMRLASWLAIGIFGVGVDVGGFWWSVLASIIIAIVSSVATAIIGE</sequence>
<dbReference type="PANTHER" id="PTHR37309:SF1">
    <property type="entry name" value="SLR0284 PROTEIN"/>
    <property type="match status" value="1"/>
</dbReference>
<dbReference type="InterPro" id="IPR007165">
    <property type="entry name" value="Phage_holin_4_2"/>
</dbReference>
<reference evidence="2 3" key="1">
    <citation type="submission" date="2014-03" db="EMBL/GenBank/DDBJ databases">
        <title>Genomics of Bifidobacteria.</title>
        <authorList>
            <person name="Ventura M."/>
            <person name="Milani C."/>
            <person name="Lugli G.A."/>
        </authorList>
    </citation>
    <scope>NUCLEOTIDE SEQUENCE [LARGE SCALE GENOMIC DNA]</scope>
    <source>
        <strain evidence="2 3">LMG 11597</strain>
    </source>
</reference>
<dbReference type="AlphaFoldDB" id="A0A087E5C9"/>
<dbReference type="Pfam" id="PF04020">
    <property type="entry name" value="Phage_holin_4_2"/>
    <property type="match status" value="1"/>
</dbReference>
<keyword evidence="1" id="KW-1133">Transmembrane helix</keyword>
<feature type="transmembrane region" description="Helical" evidence="1">
    <location>
        <begin position="88"/>
        <end position="109"/>
    </location>
</feature>
<evidence type="ECO:0000313" key="3">
    <source>
        <dbReference type="Proteomes" id="UP000029055"/>
    </source>
</evidence>
<feature type="transmembrane region" description="Helical" evidence="1">
    <location>
        <begin position="23"/>
        <end position="40"/>
    </location>
</feature>
<dbReference type="eggNOG" id="COG1950">
    <property type="taxonomic scope" value="Bacteria"/>
</dbReference>